<dbReference type="EMBL" id="VSRR010001076">
    <property type="protein sequence ID" value="MPC22329.1"/>
    <property type="molecule type" value="Genomic_DNA"/>
</dbReference>
<sequence>MSRSKGEAGKITSERQACGGELWPEECWYTHTFFRAGVLVYARSSNGVVQAGRPKLRQMWKW</sequence>
<organism evidence="1 2">
    <name type="scientific">Portunus trituberculatus</name>
    <name type="common">Swimming crab</name>
    <name type="synonym">Neptunus trituberculatus</name>
    <dbReference type="NCBI Taxonomy" id="210409"/>
    <lineage>
        <taxon>Eukaryota</taxon>
        <taxon>Metazoa</taxon>
        <taxon>Ecdysozoa</taxon>
        <taxon>Arthropoda</taxon>
        <taxon>Crustacea</taxon>
        <taxon>Multicrustacea</taxon>
        <taxon>Malacostraca</taxon>
        <taxon>Eumalacostraca</taxon>
        <taxon>Eucarida</taxon>
        <taxon>Decapoda</taxon>
        <taxon>Pleocyemata</taxon>
        <taxon>Brachyura</taxon>
        <taxon>Eubrachyura</taxon>
        <taxon>Portunoidea</taxon>
        <taxon>Portunidae</taxon>
        <taxon>Portuninae</taxon>
        <taxon>Portunus</taxon>
    </lineage>
</organism>
<reference evidence="1 2" key="1">
    <citation type="submission" date="2019-05" db="EMBL/GenBank/DDBJ databases">
        <title>Another draft genome of Portunus trituberculatus and its Hox gene families provides insights of decapod evolution.</title>
        <authorList>
            <person name="Jeong J.-H."/>
            <person name="Song I."/>
            <person name="Kim S."/>
            <person name="Choi T."/>
            <person name="Kim D."/>
            <person name="Ryu S."/>
            <person name="Kim W."/>
        </authorList>
    </citation>
    <scope>NUCLEOTIDE SEQUENCE [LARGE SCALE GENOMIC DNA]</scope>
    <source>
        <tissue evidence="1">Muscle</tissue>
    </source>
</reference>
<name>A0A5B7DML2_PORTR</name>
<accession>A0A5B7DML2</accession>
<evidence type="ECO:0000313" key="2">
    <source>
        <dbReference type="Proteomes" id="UP000324222"/>
    </source>
</evidence>
<evidence type="ECO:0000313" key="1">
    <source>
        <dbReference type="EMBL" id="MPC22329.1"/>
    </source>
</evidence>
<proteinExistence type="predicted"/>
<keyword evidence="2" id="KW-1185">Reference proteome</keyword>
<gene>
    <name evidence="1" type="ORF">E2C01_015340</name>
</gene>
<dbReference type="AlphaFoldDB" id="A0A5B7DML2"/>
<comment type="caution">
    <text evidence="1">The sequence shown here is derived from an EMBL/GenBank/DDBJ whole genome shotgun (WGS) entry which is preliminary data.</text>
</comment>
<protein>
    <submittedName>
        <fullName evidence="1">Uncharacterized protein</fullName>
    </submittedName>
</protein>
<dbReference type="Proteomes" id="UP000324222">
    <property type="component" value="Unassembled WGS sequence"/>
</dbReference>